<gene>
    <name evidence="2" type="ORF">DENIS_0336</name>
</gene>
<keyword evidence="3" id="KW-1185">Reference proteome</keyword>
<reference evidence="3" key="2">
    <citation type="submission" date="2019-01" db="EMBL/GenBank/DDBJ databases">
        <title>Genome sequence of Desulfonema ishimotonii strain Tokyo 01.</title>
        <authorList>
            <person name="Fukui M."/>
        </authorList>
    </citation>
    <scope>NUCLEOTIDE SEQUENCE [LARGE SCALE GENOMIC DNA]</scope>
    <source>
        <strain evidence="3">Tokyo 01</strain>
    </source>
</reference>
<dbReference type="SUPFAM" id="SSF53850">
    <property type="entry name" value="Periplasmic binding protein-like II"/>
    <property type="match status" value="1"/>
</dbReference>
<proteinExistence type="predicted"/>
<feature type="chain" id="PRO_5018979101" evidence="1">
    <location>
        <begin position="21"/>
        <end position="260"/>
    </location>
</feature>
<evidence type="ECO:0000313" key="3">
    <source>
        <dbReference type="Proteomes" id="UP000288096"/>
    </source>
</evidence>
<dbReference type="OrthoDB" id="5421182at2"/>
<evidence type="ECO:0000256" key="1">
    <source>
        <dbReference type="SAM" id="SignalP"/>
    </source>
</evidence>
<dbReference type="PANTHER" id="PTHR35936">
    <property type="entry name" value="MEMBRANE-BOUND LYTIC MUREIN TRANSGLYCOSYLASE F"/>
    <property type="match status" value="1"/>
</dbReference>
<dbReference type="RefSeq" id="WP_124326916.1">
    <property type="nucleotide sequence ID" value="NZ_BEXT01000001.1"/>
</dbReference>
<dbReference type="PANTHER" id="PTHR35936:SF25">
    <property type="entry name" value="ABC TRANSPORTER SUBSTRATE-BINDING PROTEIN"/>
    <property type="match status" value="1"/>
</dbReference>
<reference evidence="3" key="1">
    <citation type="submission" date="2017-11" db="EMBL/GenBank/DDBJ databases">
        <authorList>
            <person name="Watanabe M."/>
            <person name="Kojima H."/>
        </authorList>
    </citation>
    <scope>NUCLEOTIDE SEQUENCE [LARGE SCALE GENOMIC DNA]</scope>
    <source>
        <strain evidence="3">Tokyo 01</strain>
    </source>
</reference>
<evidence type="ECO:0000313" key="2">
    <source>
        <dbReference type="EMBL" id="GBC59397.1"/>
    </source>
</evidence>
<dbReference type="EMBL" id="BEXT01000001">
    <property type="protein sequence ID" value="GBC59397.1"/>
    <property type="molecule type" value="Genomic_DNA"/>
</dbReference>
<organism evidence="2 3">
    <name type="scientific">Desulfonema ishimotonii</name>
    <dbReference type="NCBI Taxonomy" id="45657"/>
    <lineage>
        <taxon>Bacteria</taxon>
        <taxon>Pseudomonadati</taxon>
        <taxon>Thermodesulfobacteriota</taxon>
        <taxon>Desulfobacteria</taxon>
        <taxon>Desulfobacterales</taxon>
        <taxon>Desulfococcaceae</taxon>
        <taxon>Desulfonema</taxon>
    </lineage>
</organism>
<dbReference type="Gene3D" id="3.40.190.10">
    <property type="entry name" value="Periplasmic binding protein-like II"/>
    <property type="match status" value="2"/>
</dbReference>
<accession>A0A401FR06</accession>
<dbReference type="AlphaFoldDB" id="A0A401FR06"/>
<dbReference type="Proteomes" id="UP000288096">
    <property type="component" value="Unassembled WGS sequence"/>
</dbReference>
<name>A0A401FR06_9BACT</name>
<sequence>MKKTVLITIILLFHLSPSNAETININFDDWCPYCCSDAENPKIPNTEKPGYQLEIINRIFRQKGYDIKYNSLPWARAVKEASKGRLDALLSPSKSEAPDLIFPEEEIGILGWCFYTGKKNSWNYKGVASLKQVRLGFLHGNNFDGEVQAYIEKNRDDHMLIHPEFGTDWIEKNFNRLAMGRITAVLDEPFTLDYFIKTNNLNNQFRKAGCLEGQKMYIAFSPKNPMAEKYAEMFDYEIRELRKSGAFEKILSAYGLSDWK</sequence>
<comment type="caution">
    <text evidence="2">The sequence shown here is derived from an EMBL/GenBank/DDBJ whole genome shotgun (WGS) entry which is preliminary data.</text>
</comment>
<protein>
    <submittedName>
        <fullName evidence="2">Uncharacterized protein</fullName>
    </submittedName>
</protein>
<feature type="signal peptide" evidence="1">
    <location>
        <begin position="1"/>
        <end position="20"/>
    </location>
</feature>
<keyword evidence="1" id="KW-0732">Signal</keyword>